<dbReference type="GO" id="GO:0030170">
    <property type="term" value="F:pyridoxal phosphate binding"/>
    <property type="evidence" value="ECO:0007669"/>
    <property type="project" value="UniProtKB-UniRule"/>
</dbReference>
<dbReference type="InterPro" id="IPR029066">
    <property type="entry name" value="PLP-binding_barrel"/>
</dbReference>
<keyword evidence="3 5" id="KW-0663">Pyridoxal phosphate</keyword>
<feature type="binding site" evidence="5 7">
    <location>
        <position position="563"/>
    </location>
    <ligand>
        <name>substrate</name>
    </ligand>
</feature>
<dbReference type="Gene3D" id="3.40.1390.10">
    <property type="entry name" value="MurE/MurF, N-terminal domain"/>
    <property type="match status" value="1"/>
</dbReference>
<dbReference type="AlphaFoldDB" id="A0A239IG40"/>
<dbReference type="GO" id="GO:0005829">
    <property type="term" value="C:cytosol"/>
    <property type="evidence" value="ECO:0007669"/>
    <property type="project" value="TreeGrafter"/>
</dbReference>
<dbReference type="SUPFAM" id="SSF63418">
    <property type="entry name" value="MurE/MurF N-terminal domain"/>
    <property type="match status" value="1"/>
</dbReference>
<comment type="pathway">
    <text evidence="5">Amino-acid biosynthesis; D-alanine biosynthesis; D-alanine from L-alanine: step 1/1.</text>
</comment>
<comment type="similarity">
    <text evidence="5">Belongs to the alanine racemase family.</text>
</comment>
<feature type="active site" description="Proton acceptor; specific for D-alanine" evidence="5">
    <location>
        <position position="469"/>
    </location>
</feature>
<dbReference type="RefSeq" id="WP_089356377.1">
    <property type="nucleotide sequence ID" value="NZ_FZPD01000003.1"/>
</dbReference>
<dbReference type="FunFam" id="3.20.20.10:FF:000002">
    <property type="entry name" value="Alanine racemase"/>
    <property type="match status" value="1"/>
</dbReference>
<dbReference type="SMART" id="SM01005">
    <property type="entry name" value="Ala_racemase_C"/>
    <property type="match status" value="1"/>
</dbReference>
<dbReference type="Proteomes" id="UP000198393">
    <property type="component" value="Unassembled WGS sequence"/>
</dbReference>
<dbReference type="GO" id="GO:0016881">
    <property type="term" value="F:acid-amino acid ligase activity"/>
    <property type="evidence" value="ECO:0007669"/>
    <property type="project" value="InterPro"/>
</dbReference>
<comment type="catalytic activity">
    <reaction evidence="1 5">
        <text>L-alanine = D-alanine</text>
        <dbReference type="Rhea" id="RHEA:20249"/>
        <dbReference type="ChEBI" id="CHEBI:57416"/>
        <dbReference type="ChEBI" id="CHEBI:57972"/>
        <dbReference type="EC" id="5.1.1.1"/>
    </reaction>
</comment>
<dbReference type="SUPFAM" id="SSF50621">
    <property type="entry name" value="Alanine racemase C-terminal domain-like"/>
    <property type="match status" value="1"/>
</dbReference>
<dbReference type="Gene3D" id="2.40.37.10">
    <property type="entry name" value="Lyase, Ornithine Decarboxylase, Chain A, domain 1"/>
    <property type="match status" value="1"/>
</dbReference>
<keyword evidence="10" id="KW-1185">Reference proteome</keyword>
<sequence length="794" mass="89839">MLFSHLKKTTNGQLSLDQDLEVSRFSTDTRNLTGHPSEVFIAIKRKRDGHDYIKNAISKGTRNFIVSSDIEVADVNVLLVSDTLKAFHQIAYHHRKKFKIPLIGITGSNGKTIVKEWLSTILSEHFYVVKSPRSYNSQIGVPTSLMEIKKNHEVGIFEAGISQKGEMEHLQKIINPTLGVFTNLGHAHDDGFDSLDQKLEEKLALFSNSEKVICRGDTSYFAKIQKQLGDKLVSWNPDGTGKYNVKWNPHYIAVNSYKFQTEFSDPSQLENLTHAIVAALEMGLAQDEIQRGVNLIENVPMRLELKEGINGCYLLDDTYNNDVIGLKVALDYLESHQQNSKRTLILSDILHSGLPDEKLYKDVSDLLKSKSVDRLIGVGPRISAAEHVFQIERIFFDSTDALLADLPDFKDEMVVIKGARDFELERVTQKLEERSHGTVLEVNFESLQYNLNQYRNLLKPTTKLMVMVKANAYGSGLLEVANFLQHQRVDMLGVAYVDEAILLRKNGIHIPIMIMNPHIASFDQFEKYDLQAEIFSFSYLNRMMRDTQKPPKIHLKIDTGMHRLGFAKDHILQLTENLKKHPDLIVESIFTHFSSSDMKSEDTFTSLQAEEFDDVYNQIVDALGYQPIKHACNSAGMVRWPQYHYDMVRLGIGLHGFDPSGELSLRHSSQLKTVISQIQHLKAGDTVGYSRKGKIENDSKIAIIPIGYEDGYSRIFGNGRAHVRVNDILCPTVGNVCMDMTMIDVTDVDVSEGDEVIIFGNNPEISDLAKWSDTIPYEILTNVSNRVKRVFVSE</sequence>
<dbReference type="NCBIfam" id="TIGR00492">
    <property type="entry name" value="alr"/>
    <property type="match status" value="1"/>
</dbReference>
<accession>A0A239IG40</accession>
<dbReference type="InterPro" id="IPR009006">
    <property type="entry name" value="Ala_racemase/Decarboxylase_C"/>
</dbReference>
<dbReference type="Pfam" id="PF01168">
    <property type="entry name" value="Ala_racemase_N"/>
    <property type="match status" value="1"/>
</dbReference>
<feature type="modified residue" description="N6-(pyridoxal phosphate)lysine" evidence="5 6">
    <location>
        <position position="469"/>
    </location>
</feature>
<dbReference type="PRINTS" id="PR00992">
    <property type="entry name" value="ALARACEMASE"/>
</dbReference>
<dbReference type="GO" id="GO:0030632">
    <property type="term" value="P:D-alanine biosynthetic process"/>
    <property type="evidence" value="ECO:0007669"/>
    <property type="project" value="UniProtKB-UniRule"/>
</dbReference>
<evidence type="ECO:0000256" key="1">
    <source>
        <dbReference type="ARBA" id="ARBA00000316"/>
    </source>
</evidence>
<dbReference type="Pfam" id="PF00842">
    <property type="entry name" value="Ala_racemase_C"/>
    <property type="match status" value="1"/>
</dbReference>
<organism evidence="9 10">
    <name type="scientific">Ekhidna lutea</name>
    <dbReference type="NCBI Taxonomy" id="447679"/>
    <lineage>
        <taxon>Bacteria</taxon>
        <taxon>Pseudomonadati</taxon>
        <taxon>Bacteroidota</taxon>
        <taxon>Cytophagia</taxon>
        <taxon>Cytophagales</taxon>
        <taxon>Reichenbachiellaceae</taxon>
        <taxon>Ekhidna</taxon>
    </lineage>
</organism>
<dbReference type="Gene3D" id="3.90.190.20">
    <property type="entry name" value="Mur ligase, C-terminal domain"/>
    <property type="match status" value="1"/>
</dbReference>
<dbReference type="GO" id="GO:0008784">
    <property type="term" value="F:alanine racemase activity"/>
    <property type="evidence" value="ECO:0007669"/>
    <property type="project" value="UniProtKB-UniRule"/>
</dbReference>
<comment type="function">
    <text evidence="5">Catalyzes the interconversion of L-alanine and D-alanine. May also act on other amino acids.</text>
</comment>
<evidence type="ECO:0000256" key="3">
    <source>
        <dbReference type="ARBA" id="ARBA00022898"/>
    </source>
</evidence>
<dbReference type="SUPFAM" id="SSF51419">
    <property type="entry name" value="PLP-binding barrel"/>
    <property type="match status" value="1"/>
</dbReference>
<dbReference type="EC" id="5.1.1.1" evidence="5"/>
<dbReference type="CDD" id="cd00430">
    <property type="entry name" value="PLPDE_III_AR"/>
    <property type="match status" value="1"/>
</dbReference>
<dbReference type="PANTHER" id="PTHR30511">
    <property type="entry name" value="ALANINE RACEMASE"/>
    <property type="match status" value="1"/>
</dbReference>
<dbReference type="OrthoDB" id="9801978at2"/>
<evidence type="ECO:0000313" key="9">
    <source>
        <dbReference type="EMBL" id="SNS91993.1"/>
    </source>
</evidence>
<evidence type="ECO:0000313" key="10">
    <source>
        <dbReference type="Proteomes" id="UP000198393"/>
    </source>
</evidence>
<dbReference type="InterPro" id="IPR036565">
    <property type="entry name" value="Mur-like_cat_sf"/>
</dbReference>
<evidence type="ECO:0000256" key="4">
    <source>
        <dbReference type="ARBA" id="ARBA00023235"/>
    </source>
</evidence>
<evidence type="ECO:0000256" key="6">
    <source>
        <dbReference type="PIRSR" id="PIRSR600821-50"/>
    </source>
</evidence>
<dbReference type="NCBIfam" id="NF008897">
    <property type="entry name" value="PRK11930.1"/>
    <property type="match status" value="1"/>
</dbReference>
<gene>
    <name evidence="9" type="ORF">SAMN05421640_1630</name>
</gene>
<protein>
    <recommendedName>
        <fullName evidence="5">Alanine racemase</fullName>
        <ecNumber evidence="5">5.1.1.1</ecNumber>
    </recommendedName>
</protein>
<evidence type="ECO:0000259" key="8">
    <source>
        <dbReference type="SMART" id="SM01005"/>
    </source>
</evidence>
<dbReference type="SUPFAM" id="SSF53244">
    <property type="entry name" value="MurD-like peptide ligases, peptide-binding domain"/>
    <property type="match status" value="1"/>
</dbReference>
<keyword evidence="4 5" id="KW-0413">Isomerase</keyword>
<dbReference type="Gene3D" id="3.40.1190.10">
    <property type="entry name" value="Mur-like, catalytic domain"/>
    <property type="match status" value="1"/>
</dbReference>
<dbReference type="InterPro" id="IPR000821">
    <property type="entry name" value="Ala_racemase"/>
</dbReference>
<evidence type="ECO:0000256" key="7">
    <source>
        <dbReference type="PIRSR" id="PIRSR600821-52"/>
    </source>
</evidence>
<evidence type="ECO:0000256" key="5">
    <source>
        <dbReference type="HAMAP-Rule" id="MF_01201"/>
    </source>
</evidence>
<dbReference type="InterPro" id="IPR036615">
    <property type="entry name" value="Mur_ligase_C_dom_sf"/>
</dbReference>
<dbReference type="InterPro" id="IPR011079">
    <property type="entry name" value="Ala_racemase_C"/>
</dbReference>
<dbReference type="Gene3D" id="3.20.20.10">
    <property type="entry name" value="Alanine racemase"/>
    <property type="match status" value="1"/>
</dbReference>
<name>A0A239IG40_EKHLU</name>
<dbReference type="GO" id="GO:0005524">
    <property type="term" value="F:ATP binding"/>
    <property type="evidence" value="ECO:0007669"/>
    <property type="project" value="InterPro"/>
</dbReference>
<dbReference type="SUPFAM" id="SSF53623">
    <property type="entry name" value="MurD-like peptide ligases, catalytic domain"/>
    <property type="match status" value="1"/>
</dbReference>
<dbReference type="PANTHER" id="PTHR30511:SF0">
    <property type="entry name" value="ALANINE RACEMASE, CATABOLIC-RELATED"/>
    <property type="match status" value="1"/>
</dbReference>
<dbReference type="InterPro" id="IPR035911">
    <property type="entry name" value="MurE/MurF_N"/>
</dbReference>
<evidence type="ECO:0000256" key="2">
    <source>
        <dbReference type="ARBA" id="ARBA00001933"/>
    </source>
</evidence>
<dbReference type="HAMAP" id="MF_01201">
    <property type="entry name" value="Ala_racemase"/>
    <property type="match status" value="1"/>
</dbReference>
<dbReference type="EMBL" id="FZPD01000003">
    <property type="protein sequence ID" value="SNS91993.1"/>
    <property type="molecule type" value="Genomic_DNA"/>
</dbReference>
<comment type="cofactor">
    <cofactor evidence="2 5 6">
        <name>pyridoxal 5'-phosphate</name>
        <dbReference type="ChEBI" id="CHEBI:597326"/>
    </cofactor>
</comment>
<dbReference type="InterPro" id="IPR013221">
    <property type="entry name" value="Mur_ligase_cen"/>
</dbReference>
<reference evidence="9 10" key="1">
    <citation type="submission" date="2017-06" db="EMBL/GenBank/DDBJ databases">
        <authorList>
            <person name="Kim H.J."/>
            <person name="Triplett B.A."/>
        </authorList>
    </citation>
    <scope>NUCLEOTIDE SEQUENCE [LARGE SCALE GENOMIC DNA]</scope>
    <source>
        <strain evidence="9 10">DSM 19307</strain>
    </source>
</reference>
<dbReference type="InterPro" id="IPR001608">
    <property type="entry name" value="Ala_racemase_N"/>
</dbReference>
<feature type="binding site" evidence="5 7">
    <location>
        <position position="738"/>
    </location>
    <ligand>
        <name>substrate</name>
    </ligand>
</feature>
<dbReference type="UniPathway" id="UPA00042">
    <property type="reaction ID" value="UER00497"/>
</dbReference>
<dbReference type="Pfam" id="PF08245">
    <property type="entry name" value="Mur_ligase_M"/>
    <property type="match status" value="1"/>
</dbReference>
<feature type="active site" description="Proton acceptor; specific for L-alanine" evidence="5">
    <location>
        <position position="689"/>
    </location>
</feature>
<feature type="domain" description="Alanine racemase C-terminal" evidence="8">
    <location>
        <begin position="668"/>
        <end position="792"/>
    </location>
</feature>
<proteinExistence type="inferred from homology"/>